<feature type="region of interest" description="Disordered" evidence="1">
    <location>
        <begin position="172"/>
        <end position="194"/>
    </location>
</feature>
<evidence type="ECO:0000256" key="2">
    <source>
        <dbReference type="SAM" id="SignalP"/>
    </source>
</evidence>
<reference evidence="3" key="1">
    <citation type="submission" date="2021-02" db="EMBL/GenBank/DDBJ databases">
        <authorList>
            <person name="Dougan E. K."/>
            <person name="Rhodes N."/>
            <person name="Thang M."/>
            <person name="Chan C."/>
        </authorList>
    </citation>
    <scope>NUCLEOTIDE SEQUENCE</scope>
</reference>
<name>A0A813L9L7_POLGL</name>
<dbReference type="EMBL" id="CAJNNW010033391">
    <property type="protein sequence ID" value="CAE8718616.1"/>
    <property type="molecule type" value="Genomic_DNA"/>
</dbReference>
<dbReference type="Proteomes" id="UP000626109">
    <property type="component" value="Unassembled WGS sequence"/>
</dbReference>
<comment type="caution">
    <text evidence="3">The sequence shown here is derived from an EMBL/GenBank/DDBJ whole genome shotgun (WGS) entry which is preliminary data.</text>
</comment>
<organism evidence="3 4">
    <name type="scientific">Polarella glacialis</name>
    <name type="common">Dinoflagellate</name>
    <dbReference type="NCBI Taxonomy" id="89957"/>
    <lineage>
        <taxon>Eukaryota</taxon>
        <taxon>Sar</taxon>
        <taxon>Alveolata</taxon>
        <taxon>Dinophyceae</taxon>
        <taxon>Suessiales</taxon>
        <taxon>Suessiaceae</taxon>
        <taxon>Polarella</taxon>
    </lineage>
</organism>
<proteinExistence type="predicted"/>
<gene>
    <name evidence="3" type="ORF">PGLA2088_LOCUS40170</name>
</gene>
<protein>
    <submittedName>
        <fullName evidence="3">Uncharacterized protein</fullName>
    </submittedName>
</protein>
<sequence>MLQISIFSLHCTLIELSAQPDMLHDHDCTHANNKLELLTFSESDLRILSNRQVVQDIATLPCQAAGKNTSFSPRLETPPHPKEVTGEAAGQSTTNKNNTTNNPKHKTTTNKKQQQKTTATTTTPCLPSPFNENLPTASILKNIMSLPPQERVQSKLIVKSCLNMLAPINPAHKDKKETLHTSRNAARGGSRTDG</sequence>
<feature type="region of interest" description="Disordered" evidence="1">
    <location>
        <begin position="65"/>
        <end position="131"/>
    </location>
</feature>
<feature type="signal peptide" evidence="2">
    <location>
        <begin position="1"/>
        <end position="18"/>
    </location>
</feature>
<dbReference type="AlphaFoldDB" id="A0A813L9L7"/>
<accession>A0A813L9L7</accession>
<feature type="compositionally biased region" description="Low complexity" evidence="1">
    <location>
        <begin position="110"/>
        <end position="123"/>
    </location>
</feature>
<feature type="chain" id="PRO_5032657276" evidence="2">
    <location>
        <begin position="19"/>
        <end position="194"/>
    </location>
</feature>
<evidence type="ECO:0000256" key="1">
    <source>
        <dbReference type="SAM" id="MobiDB-lite"/>
    </source>
</evidence>
<feature type="compositionally biased region" description="Low complexity" evidence="1">
    <location>
        <begin position="93"/>
        <end position="102"/>
    </location>
</feature>
<evidence type="ECO:0000313" key="3">
    <source>
        <dbReference type="EMBL" id="CAE8718616.1"/>
    </source>
</evidence>
<evidence type="ECO:0000313" key="4">
    <source>
        <dbReference type="Proteomes" id="UP000626109"/>
    </source>
</evidence>
<keyword evidence="2" id="KW-0732">Signal</keyword>